<dbReference type="Pfam" id="PF05036">
    <property type="entry name" value="SPOR"/>
    <property type="match status" value="2"/>
</dbReference>
<evidence type="ECO:0000313" key="4">
    <source>
        <dbReference type="EMBL" id="RJF73082.1"/>
    </source>
</evidence>
<keyword evidence="2" id="KW-0812">Transmembrane</keyword>
<reference evidence="4 5" key="1">
    <citation type="submission" date="2018-09" db="EMBL/GenBank/DDBJ databases">
        <authorList>
            <person name="Zhu H."/>
        </authorList>
    </citation>
    <scope>NUCLEOTIDE SEQUENCE [LARGE SCALE GENOMIC DNA]</scope>
    <source>
        <strain evidence="4 5">K2S05-167</strain>
    </source>
</reference>
<dbReference type="OrthoDB" id="71320at2"/>
<feature type="region of interest" description="Disordered" evidence="1">
    <location>
        <begin position="47"/>
        <end position="203"/>
    </location>
</feature>
<name>A0A418VAM6_9DEIO</name>
<dbReference type="GO" id="GO:0042834">
    <property type="term" value="F:peptidoglycan binding"/>
    <property type="evidence" value="ECO:0007669"/>
    <property type="project" value="InterPro"/>
</dbReference>
<feature type="domain" description="SPOR" evidence="3">
    <location>
        <begin position="204"/>
        <end position="282"/>
    </location>
</feature>
<feature type="compositionally biased region" description="Low complexity" evidence="1">
    <location>
        <begin position="47"/>
        <end position="130"/>
    </location>
</feature>
<dbReference type="PROSITE" id="PS51724">
    <property type="entry name" value="SPOR"/>
    <property type="match status" value="2"/>
</dbReference>
<feature type="compositionally biased region" description="Pro residues" evidence="1">
    <location>
        <begin position="153"/>
        <end position="165"/>
    </location>
</feature>
<feature type="transmembrane region" description="Helical" evidence="2">
    <location>
        <begin position="20"/>
        <end position="39"/>
    </location>
</feature>
<dbReference type="Proteomes" id="UP000286287">
    <property type="component" value="Unassembled WGS sequence"/>
</dbReference>
<evidence type="ECO:0000256" key="1">
    <source>
        <dbReference type="SAM" id="MobiDB-lite"/>
    </source>
</evidence>
<comment type="caution">
    <text evidence="4">The sequence shown here is derived from an EMBL/GenBank/DDBJ whole genome shotgun (WGS) entry which is preliminary data.</text>
</comment>
<feature type="region of interest" description="Disordered" evidence="1">
    <location>
        <begin position="285"/>
        <end position="321"/>
    </location>
</feature>
<evidence type="ECO:0000259" key="3">
    <source>
        <dbReference type="PROSITE" id="PS51724"/>
    </source>
</evidence>
<sequence>MSGARPARTRTGSAGRWPDIMVGAVTLALLAGFGTLMFGERNQPLVAQAPAPSPQTATPSIPASPGTVPEPQTVQPPAAQPQPSQATPAVQGSAAESSAAPAKSQAIDPASGTAPTPAAQPSATEPPAASNPSELAQTSEIPPAPAAPAVTPLTPPVLPDNPTPQAPATADPEATPPAAATPPVPAPAVPARTGGAVATSESRVPLRSDYRISLGSFTTRKTVESQTANVRGLGYTVHAIDLGDQYVAQIGPFANEEAARQALADIQRAYPSALLYRPRNAPAASTANSAAASDTESSAASNATPDTTQTTPARPQAAAPSGPAYLQVGAFDREDSAQRLVGILHDNGFNPTVNSPEGRKTTVMVGPYSGDALLRAEARLDNAGLDHFRVR</sequence>
<keyword evidence="5" id="KW-1185">Reference proteome</keyword>
<keyword evidence="2" id="KW-0472">Membrane</keyword>
<feature type="compositionally biased region" description="Pro residues" evidence="1">
    <location>
        <begin position="179"/>
        <end position="188"/>
    </location>
</feature>
<gene>
    <name evidence="4" type="ORF">D3875_17560</name>
</gene>
<accession>A0A418VAM6</accession>
<keyword evidence="2" id="KW-1133">Transmembrane helix</keyword>
<protein>
    <submittedName>
        <fullName evidence="4">SPOR domain-containing protein</fullName>
    </submittedName>
</protein>
<dbReference type="AlphaFoldDB" id="A0A418VAM6"/>
<organism evidence="4 5">
    <name type="scientific">Deinococcus cavernae</name>
    <dbReference type="NCBI Taxonomy" id="2320857"/>
    <lineage>
        <taxon>Bacteria</taxon>
        <taxon>Thermotogati</taxon>
        <taxon>Deinococcota</taxon>
        <taxon>Deinococci</taxon>
        <taxon>Deinococcales</taxon>
        <taxon>Deinococcaceae</taxon>
        <taxon>Deinococcus</taxon>
    </lineage>
</organism>
<dbReference type="RefSeq" id="WP_119765816.1">
    <property type="nucleotide sequence ID" value="NZ_QYUJ01000014.1"/>
</dbReference>
<dbReference type="SUPFAM" id="SSF110997">
    <property type="entry name" value="Sporulation related repeat"/>
    <property type="match status" value="2"/>
</dbReference>
<feature type="compositionally biased region" description="Low complexity" evidence="1">
    <location>
        <begin position="189"/>
        <end position="199"/>
    </location>
</feature>
<feature type="domain" description="SPOR" evidence="3">
    <location>
        <begin position="318"/>
        <end position="391"/>
    </location>
</feature>
<evidence type="ECO:0000313" key="5">
    <source>
        <dbReference type="Proteomes" id="UP000286287"/>
    </source>
</evidence>
<dbReference type="InterPro" id="IPR036680">
    <property type="entry name" value="SPOR-like_sf"/>
</dbReference>
<dbReference type="InterPro" id="IPR007730">
    <property type="entry name" value="SPOR-like_dom"/>
</dbReference>
<evidence type="ECO:0000256" key="2">
    <source>
        <dbReference type="SAM" id="Phobius"/>
    </source>
</evidence>
<dbReference type="Gene3D" id="3.30.70.1070">
    <property type="entry name" value="Sporulation related repeat"/>
    <property type="match status" value="2"/>
</dbReference>
<proteinExistence type="predicted"/>
<feature type="compositionally biased region" description="Low complexity" evidence="1">
    <location>
        <begin position="166"/>
        <end position="178"/>
    </location>
</feature>
<dbReference type="EMBL" id="QYUJ01000014">
    <property type="protein sequence ID" value="RJF73082.1"/>
    <property type="molecule type" value="Genomic_DNA"/>
</dbReference>
<feature type="compositionally biased region" description="Polar residues" evidence="1">
    <location>
        <begin position="131"/>
        <end position="140"/>
    </location>
</feature>
<feature type="compositionally biased region" description="Low complexity" evidence="1">
    <location>
        <begin position="285"/>
        <end position="320"/>
    </location>
</feature>